<protein>
    <submittedName>
        <fullName evidence="1">Mu-like prophage protein gp46</fullName>
    </submittedName>
</protein>
<evidence type="ECO:0000313" key="2">
    <source>
        <dbReference type="Proteomes" id="UP000182025"/>
    </source>
</evidence>
<sequence>MDVALVYDADAKAFDLAILGGDLVTDSTLQTAVLLSLYTDRRALPEDVLPDDGTDRRGWWCDAYSDRLQGSRLWLLSREKDLDSVLRRAEEYAKEALTWVIEDGIGDAVQVEAIHLRRGVLQLIVGIERQSTSVLAGRYDYVWGMTDGV</sequence>
<name>A0A1I5PEE8_9GAMM</name>
<dbReference type="Proteomes" id="UP000182025">
    <property type="component" value="Unassembled WGS sequence"/>
</dbReference>
<dbReference type="OrthoDB" id="5677166at2"/>
<dbReference type="InterPro" id="IPR010877">
    <property type="entry name" value="Phage_Mu_Gp46"/>
</dbReference>
<organism evidence="1 2">
    <name type="scientific">Ectopseudomonas toyotomiensis</name>
    <dbReference type="NCBI Taxonomy" id="554344"/>
    <lineage>
        <taxon>Bacteria</taxon>
        <taxon>Pseudomonadati</taxon>
        <taxon>Pseudomonadota</taxon>
        <taxon>Gammaproteobacteria</taxon>
        <taxon>Pseudomonadales</taxon>
        <taxon>Pseudomonadaceae</taxon>
        <taxon>Ectopseudomonas</taxon>
    </lineage>
</organism>
<proteinExistence type="predicted"/>
<reference evidence="2" key="1">
    <citation type="submission" date="2016-10" db="EMBL/GenBank/DDBJ databases">
        <authorList>
            <person name="Varghese N."/>
            <person name="Submissions S."/>
        </authorList>
    </citation>
    <scope>NUCLEOTIDE SEQUENCE [LARGE SCALE GENOMIC DNA]</scope>
    <source>
        <strain evidence="2">JCM 15604</strain>
    </source>
</reference>
<dbReference type="Pfam" id="PF07409">
    <property type="entry name" value="GP46"/>
    <property type="match status" value="1"/>
</dbReference>
<evidence type="ECO:0000313" key="1">
    <source>
        <dbReference type="EMBL" id="SFP32449.1"/>
    </source>
</evidence>
<keyword evidence="2" id="KW-1185">Reference proteome</keyword>
<gene>
    <name evidence="1" type="ORF">SAMN05216177_102278</name>
</gene>
<accession>A0A1I5PEE8</accession>
<dbReference type="AlphaFoldDB" id="A0A1I5PEE8"/>
<dbReference type="EMBL" id="FOXK01000002">
    <property type="protein sequence ID" value="SFP32449.1"/>
    <property type="molecule type" value="Genomic_DNA"/>
</dbReference>
<dbReference type="RefSeq" id="WP_074913693.1">
    <property type="nucleotide sequence ID" value="NZ_FOXK01000002.1"/>
</dbReference>